<dbReference type="GO" id="GO:0006228">
    <property type="term" value="P:UTP biosynthetic process"/>
    <property type="evidence" value="ECO:0007669"/>
    <property type="project" value="InterPro"/>
</dbReference>
<dbReference type="EC" id="2.7.4.6" evidence="3"/>
<evidence type="ECO:0000256" key="11">
    <source>
        <dbReference type="ARBA" id="ARBA00023080"/>
    </source>
</evidence>
<sequence length="207" mass="23822">MLRKLSILIAIYLFSSVQFSSDAADCGNSELFESQDVKLEMDSCSQTSKESKTERTFALIKPDGVQRNLIGDIIRRYEVKGLKLLALKFVQSTEDVLRAFYYTSRHQEFFDDLIAFMKRGPVVAMIWEGYNAVTIGRQLLTGENRFYPLPGSIRGDYSSNDLKHRFTVAHGSDTAEEAEREIALWFNADEVVSWNYSNEIWIYQTRI</sequence>
<keyword evidence="11" id="KW-0546">Nucleotide metabolism</keyword>
<evidence type="ECO:0000256" key="14">
    <source>
        <dbReference type="SAM" id="SignalP"/>
    </source>
</evidence>
<evidence type="ECO:0000256" key="3">
    <source>
        <dbReference type="ARBA" id="ARBA00012966"/>
    </source>
</evidence>
<dbReference type="GO" id="GO:0004550">
    <property type="term" value="F:nucleoside diphosphate kinase activity"/>
    <property type="evidence" value="ECO:0007669"/>
    <property type="project" value="UniProtKB-EC"/>
</dbReference>
<evidence type="ECO:0000259" key="15">
    <source>
        <dbReference type="SMART" id="SM00562"/>
    </source>
</evidence>
<evidence type="ECO:0000256" key="7">
    <source>
        <dbReference type="ARBA" id="ARBA00022741"/>
    </source>
</evidence>
<keyword evidence="14" id="KW-0732">Signal</keyword>
<dbReference type="PANTHER" id="PTHR11349">
    <property type="entry name" value="NUCLEOSIDE DIPHOSPHATE KINASE"/>
    <property type="match status" value="1"/>
</dbReference>
<dbReference type="OrthoDB" id="2162449at2759"/>
<dbReference type="GO" id="GO:0006183">
    <property type="term" value="P:GTP biosynthetic process"/>
    <property type="evidence" value="ECO:0007669"/>
    <property type="project" value="InterPro"/>
</dbReference>
<evidence type="ECO:0000256" key="2">
    <source>
        <dbReference type="ARBA" id="ARBA00008142"/>
    </source>
</evidence>
<dbReference type="GO" id="GO:0046872">
    <property type="term" value="F:metal ion binding"/>
    <property type="evidence" value="ECO:0007669"/>
    <property type="project" value="UniProtKB-KW"/>
</dbReference>
<dbReference type="InterPro" id="IPR036850">
    <property type="entry name" value="NDK-like_dom_sf"/>
</dbReference>
<dbReference type="InterPro" id="IPR001564">
    <property type="entry name" value="Nucleoside_diP_kinase"/>
</dbReference>
<comment type="caution">
    <text evidence="12">Lacks conserved residue(s) required for the propagation of feature annotation.</text>
</comment>
<evidence type="ECO:0000256" key="4">
    <source>
        <dbReference type="ARBA" id="ARBA00017632"/>
    </source>
</evidence>
<keyword evidence="7" id="KW-0547">Nucleotide-binding</keyword>
<organism evidence="16 17">
    <name type="scientific">Pseudolycoriella hygida</name>
    <dbReference type="NCBI Taxonomy" id="35572"/>
    <lineage>
        <taxon>Eukaryota</taxon>
        <taxon>Metazoa</taxon>
        <taxon>Ecdysozoa</taxon>
        <taxon>Arthropoda</taxon>
        <taxon>Hexapoda</taxon>
        <taxon>Insecta</taxon>
        <taxon>Pterygota</taxon>
        <taxon>Neoptera</taxon>
        <taxon>Endopterygota</taxon>
        <taxon>Diptera</taxon>
        <taxon>Nematocera</taxon>
        <taxon>Sciaroidea</taxon>
        <taxon>Sciaridae</taxon>
        <taxon>Pseudolycoriella</taxon>
    </lineage>
</organism>
<comment type="cofactor">
    <cofactor evidence="1">
        <name>Mg(2+)</name>
        <dbReference type="ChEBI" id="CHEBI:18420"/>
    </cofactor>
</comment>
<reference evidence="16" key="1">
    <citation type="submission" date="2022-07" db="EMBL/GenBank/DDBJ databases">
        <authorList>
            <person name="Trinca V."/>
            <person name="Uliana J.V.C."/>
            <person name="Torres T.T."/>
            <person name="Ward R.J."/>
            <person name="Monesi N."/>
        </authorList>
    </citation>
    <scope>NUCLEOTIDE SEQUENCE</scope>
    <source>
        <strain evidence="16">HSMRA1968</strain>
        <tissue evidence="16">Whole embryos</tissue>
    </source>
</reference>
<evidence type="ECO:0000256" key="13">
    <source>
        <dbReference type="RuleBase" id="RU004011"/>
    </source>
</evidence>
<dbReference type="Pfam" id="PF00334">
    <property type="entry name" value="NDK"/>
    <property type="match status" value="1"/>
</dbReference>
<feature type="signal peptide" evidence="14">
    <location>
        <begin position="1"/>
        <end position="23"/>
    </location>
</feature>
<feature type="chain" id="PRO_5040246457" description="Nucleoside diphosphate kinase" evidence="14">
    <location>
        <begin position="24"/>
        <end position="207"/>
    </location>
</feature>
<dbReference type="PRINTS" id="PR01243">
    <property type="entry name" value="NUCDPKINASE"/>
</dbReference>
<evidence type="ECO:0000256" key="6">
    <source>
        <dbReference type="ARBA" id="ARBA00022723"/>
    </source>
</evidence>
<dbReference type="Gene3D" id="3.30.70.141">
    <property type="entry name" value="Nucleoside diphosphate kinase-like domain"/>
    <property type="match status" value="1"/>
</dbReference>
<accession>A0A9Q0N812</accession>
<evidence type="ECO:0000256" key="10">
    <source>
        <dbReference type="ARBA" id="ARBA00022842"/>
    </source>
</evidence>
<keyword evidence="8 16" id="KW-0418">Kinase</keyword>
<keyword evidence="10" id="KW-0460">Magnesium</keyword>
<feature type="domain" description="Nucleoside diphosphate kinase-like" evidence="15">
    <location>
        <begin position="53"/>
        <end position="193"/>
    </location>
</feature>
<comment type="caution">
    <text evidence="16">The sequence shown here is derived from an EMBL/GenBank/DDBJ whole genome shotgun (WGS) entry which is preliminary data.</text>
</comment>
<evidence type="ECO:0000313" key="16">
    <source>
        <dbReference type="EMBL" id="KAJ6645506.1"/>
    </source>
</evidence>
<evidence type="ECO:0000256" key="8">
    <source>
        <dbReference type="ARBA" id="ARBA00022777"/>
    </source>
</evidence>
<protein>
    <recommendedName>
        <fullName evidence="4">Nucleoside diphosphate kinase</fullName>
        <ecNumber evidence="3">2.7.4.6</ecNumber>
    </recommendedName>
</protein>
<dbReference type="EMBL" id="WJQU01000001">
    <property type="protein sequence ID" value="KAJ6645506.1"/>
    <property type="molecule type" value="Genomic_DNA"/>
</dbReference>
<dbReference type="SMART" id="SM00562">
    <property type="entry name" value="NDK"/>
    <property type="match status" value="1"/>
</dbReference>
<evidence type="ECO:0000256" key="12">
    <source>
        <dbReference type="PROSITE-ProRule" id="PRU00706"/>
    </source>
</evidence>
<dbReference type="GO" id="GO:0006241">
    <property type="term" value="P:CTP biosynthetic process"/>
    <property type="evidence" value="ECO:0007669"/>
    <property type="project" value="InterPro"/>
</dbReference>
<dbReference type="PROSITE" id="PS51374">
    <property type="entry name" value="NDPK_LIKE"/>
    <property type="match status" value="1"/>
</dbReference>
<comment type="similarity">
    <text evidence="2 12 13">Belongs to the NDK family.</text>
</comment>
<keyword evidence="6" id="KW-0479">Metal-binding</keyword>
<dbReference type="Proteomes" id="UP001151699">
    <property type="component" value="Chromosome A"/>
</dbReference>
<dbReference type="SUPFAM" id="SSF54919">
    <property type="entry name" value="Nucleoside diphosphate kinase, NDK"/>
    <property type="match status" value="1"/>
</dbReference>
<keyword evidence="5" id="KW-0808">Transferase</keyword>
<keyword evidence="17" id="KW-1185">Reference proteome</keyword>
<name>A0A9Q0N812_9DIPT</name>
<keyword evidence="9" id="KW-0067">ATP-binding</keyword>
<evidence type="ECO:0000256" key="5">
    <source>
        <dbReference type="ARBA" id="ARBA00022679"/>
    </source>
</evidence>
<evidence type="ECO:0000313" key="17">
    <source>
        <dbReference type="Proteomes" id="UP001151699"/>
    </source>
</evidence>
<dbReference type="CDD" id="cd04413">
    <property type="entry name" value="NDPk_I"/>
    <property type="match status" value="1"/>
</dbReference>
<evidence type="ECO:0000256" key="9">
    <source>
        <dbReference type="ARBA" id="ARBA00022840"/>
    </source>
</evidence>
<gene>
    <name evidence="16" type="primary">awd_0</name>
    <name evidence="16" type="ORF">Bhyg_00712</name>
</gene>
<dbReference type="AlphaFoldDB" id="A0A9Q0N812"/>
<dbReference type="GO" id="GO:0005524">
    <property type="term" value="F:ATP binding"/>
    <property type="evidence" value="ECO:0007669"/>
    <property type="project" value="UniProtKB-KW"/>
</dbReference>
<proteinExistence type="inferred from homology"/>
<dbReference type="FunFam" id="3.30.70.141:FF:000003">
    <property type="entry name" value="Nucleoside diphosphate kinase"/>
    <property type="match status" value="1"/>
</dbReference>
<dbReference type="InterPro" id="IPR034907">
    <property type="entry name" value="NDK-like_dom"/>
</dbReference>
<evidence type="ECO:0000256" key="1">
    <source>
        <dbReference type="ARBA" id="ARBA00001946"/>
    </source>
</evidence>